<sequence>MPSQFGQIFGCLNVFRIKPLVIDSEPIESEYERKQPQYSSVSVSSEEKDVIFSTNTQSAKLRSRSKVNQALVVVEGKKYQILDSFPYPTLQTQKEVVIRTKAVGLNPIDWKSVDYGFCLPEFPWVTGREMAGIVEEVGSEVTDVKVGQKVWTSTYYRDRRAGCFQKFVTVPEHTVVPVPDNLSFESASCLGVAGLTAAMALWKWLQVPGSPTAETHTIPDEGYLLIWGGSTITGQFAIQIAVAGGLRVIAVTSGKTKPLAESLGAQVVTRDGKSGEEIVAEIRSIAGDTITRGIDLVGTKTAEHCLRAFSTTHKALFAPLAMMSSKAIVPSNISVETVEMKHFVLDPASKVYSHALNVLVGNGTFVLPDLLILDGGLCAVEKGLERVKRGDMEGKRVIVSFA</sequence>
<dbReference type="Pfam" id="PF08240">
    <property type="entry name" value="ADH_N"/>
    <property type="match status" value="1"/>
</dbReference>
<dbReference type="SMART" id="SM00829">
    <property type="entry name" value="PKS_ER"/>
    <property type="match status" value="1"/>
</dbReference>
<dbReference type="SUPFAM" id="SSF50129">
    <property type="entry name" value="GroES-like"/>
    <property type="match status" value="1"/>
</dbReference>
<dbReference type="Pfam" id="PF00107">
    <property type="entry name" value="ADH_zinc_N"/>
    <property type="match status" value="1"/>
</dbReference>
<protein>
    <recommendedName>
        <fullName evidence="3">Enoyl reductase (ER) domain-containing protein</fullName>
    </recommendedName>
</protein>
<gene>
    <name evidence="4" type="ORF">IFR04_011398</name>
</gene>
<accession>A0A8H7W358</accession>
<dbReference type="InterPro" id="IPR011032">
    <property type="entry name" value="GroES-like_sf"/>
</dbReference>
<dbReference type="Gene3D" id="3.90.180.10">
    <property type="entry name" value="Medium-chain alcohol dehydrogenases, catalytic domain"/>
    <property type="match status" value="1"/>
</dbReference>
<dbReference type="Proteomes" id="UP000664132">
    <property type="component" value="Unassembled WGS sequence"/>
</dbReference>
<keyword evidence="2" id="KW-0560">Oxidoreductase</keyword>
<dbReference type="PANTHER" id="PTHR45348">
    <property type="entry name" value="HYPOTHETICAL OXIDOREDUCTASE (EUROFUNG)"/>
    <property type="match status" value="1"/>
</dbReference>
<comment type="caution">
    <text evidence="4">The sequence shown here is derived from an EMBL/GenBank/DDBJ whole genome shotgun (WGS) entry which is preliminary data.</text>
</comment>
<evidence type="ECO:0000313" key="5">
    <source>
        <dbReference type="Proteomes" id="UP000664132"/>
    </source>
</evidence>
<evidence type="ECO:0000259" key="3">
    <source>
        <dbReference type="SMART" id="SM00829"/>
    </source>
</evidence>
<dbReference type="AlphaFoldDB" id="A0A8H7W358"/>
<reference evidence="4" key="1">
    <citation type="submission" date="2021-02" db="EMBL/GenBank/DDBJ databases">
        <title>Genome sequence Cadophora malorum strain M34.</title>
        <authorList>
            <person name="Stefanovic E."/>
            <person name="Vu D."/>
            <person name="Scully C."/>
            <person name="Dijksterhuis J."/>
            <person name="Roader J."/>
            <person name="Houbraken J."/>
        </authorList>
    </citation>
    <scope>NUCLEOTIDE SEQUENCE</scope>
    <source>
        <strain evidence="4">M34</strain>
    </source>
</reference>
<comment type="similarity">
    <text evidence="1">Belongs to the zinc-containing alcohol dehydrogenase family.</text>
</comment>
<dbReference type="InterPro" id="IPR013149">
    <property type="entry name" value="ADH-like_C"/>
</dbReference>
<keyword evidence="5" id="KW-1185">Reference proteome</keyword>
<dbReference type="InterPro" id="IPR020843">
    <property type="entry name" value="ER"/>
</dbReference>
<dbReference type="GO" id="GO:0016651">
    <property type="term" value="F:oxidoreductase activity, acting on NAD(P)H"/>
    <property type="evidence" value="ECO:0007669"/>
    <property type="project" value="InterPro"/>
</dbReference>
<evidence type="ECO:0000256" key="2">
    <source>
        <dbReference type="ARBA" id="ARBA00023002"/>
    </source>
</evidence>
<dbReference type="Gene3D" id="3.40.50.720">
    <property type="entry name" value="NAD(P)-binding Rossmann-like Domain"/>
    <property type="match status" value="1"/>
</dbReference>
<dbReference type="OrthoDB" id="10257049at2759"/>
<name>A0A8H7W358_9HELO</name>
<organism evidence="4 5">
    <name type="scientific">Cadophora malorum</name>
    <dbReference type="NCBI Taxonomy" id="108018"/>
    <lineage>
        <taxon>Eukaryota</taxon>
        <taxon>Fungi</taxon>
        <taxon>Dikarya</taxon>
        <taxon>Ascomycota</taxon>
        <taxon>Pezizomycotina</taxon>
        <taxon>Leotiomycetes</taxon>
        <taxon>Helotiales</taxon>
        <taxon>Ploettnerulaceae</taxon>
        <taxon>Cadophora</taxon>
    </lineage>
</organism>
<proteinExistence type="inferred from homology"/>
<feature type="domain" description="Enoyl reductase (ER)" evidence="3">
    <location>
        <begin position="80"/>
        <end position="398"/>
    </location>
</feature>
<evidence type="ECO:0000256" key="1">
    <source>
        <dbReference type="ARBA" id="ARBA00008072"/>
    </source>
</evidence>
<dbReference type="EMBL" id="JAFJYH010000221">
    <property type="protein sequence ID" value="KAG4415465.1"/>
    <property type="molecule type" value="Genomic_DNA"/>
</dbReference>
<dbReference type="InterPro" id="IPR047122">
    <property type="entry name" value="Trans-enoyl_RdTase-like"/>
</dbReference>
<evidence type="ECO:0000313" key="4">
    <source>
        <dbReference type="EMBL" id="KAG4415465.1"/>
    </source>
</evidence>
<dbReference type="CDD" id="cd08249">
    <property type="entry name" value="enoyl_reductase_like"/>
    <property type="match status" value="1"/>
</dbReference>
<dbReference type="InterPro" id="IPR013154">
    <property type="entry name" value="ADH-like_N"/>
</dbReference>
<dbReference type="PANTHER" id="PTHR45348:SF2">
    <property type="entry name" value="ZINC-TYPE ALCOHOL DEHYDROGENASE-LIKE PROTEIN C2E1P3.01"/>
    <property type="match status" value="1"/>
</dbReference>
<dbReference type="InterPro" id="IPR036291">
    <property type="entry name" value="NAD(P)-bd_dom_sf"/>
</dbReference>
<dbReference type="SUPFAM" id="SSF51735">
    <property type="entry name" value="NAD(P)-binding Rossmann-fold domains"/>
    <property type="match status" value="1"/>
</dbReference>